<dbReference type="PROSITE" id="PS00086">
    <property type="entry name" value="CYTOCHROME_P450"/>
    <property type="match status" value="1"/>
</dbReference>
<feature type="binding site" description="axial binding residue" evidence="8">
    <location>
        <position position="463"/>
    </location>
    <ligand>
        <name>heme</name>
        <dbReference type="ChEBI" id="CHEBI:30413"/>
    </ligand>
    <ligandPart>
        <name>Fe</name>
        <dbReference type="ChEBI" id="CHEBI:18248"/>
    </ligandPart>
</feature>
<gene>
    <name evidence="11" type="ORF">DIURU_005169</name>
</gene>
<keyword evidence="10" id="KW-1133">Transmembrane helix</keyword>
<evidence type="ECO:0000256" key="7">
    <source>
        <dbReference type="ARBA" id="ARBA00023033"/>
    </source>
</evidence>
<dbReference type="PRINTS" id="PR00385">
    <property type="entry name" value="P450"/>
</dbReference>
<keyword evidence="7 9" id="KW-0503">Monooxygenase</keyword>
<comment type="caution">
    <text evidence="11">The sequence shown here is derived from an EMBL/GenBank/DDBJ whole genome shotgun (WGS) entry which is preliminary data.</text>
</comment>
<dbReference type="GO" id="GO:0020037">
    <property type="term" value="F:heme binding"/>
    <property type="evidence" value="ECO:0007669"/>
    <property type="project" value="InterPro"/>
</dbReference>
<evidence type="ECO:0000256" key="1">
    <source>
        <dbReference type="ARBA" id="ARBA00001971"/>
    </source>
</evidence>
<evidence type="ECO:0000256" key="8">
    <source>
        <dbReference type="PIRSR" id="PIRSR602402-1"/>
    </source>
</evidence>
<organism evidence="11 12">
    <name type="scientific">Diutina rugosa</name>
    <name type="common">Yeast</name>
    <name type="synonym">Candida rugosa</name>
    <dbReference type="NCBI Taxonomy" id="5481"/>
    <lineage>
        <taxon>Eukaryota</taxon>
        <taxon>Fungi</taxon>
        <taxon>Dikarya</taxon>
        <taxon>Ascomycota</taxon>
        <taxon>Saccharomycotina</taxon>
        <taxon>Pichiomycetes</taxon>
        <taxon>Debaryomycetaceae</taxon>
        <taxon>Diutina</taxon>
    </lineage>
</organism>
<dbReference type="RefSeq" id="XP_034010045.1">
    <property type="nucleotide sequence ID" value="XM_034158121.1"/>
</dbReference>
<proteinExistence type="inferred from homology"/>
<dbReference type="InterPro" id="IPR001128">
    <property type="entry name" value="Cyt_P450"/>
</dbReference>
<dbReference type="EMBL" id="SWFT01000155">
    <property type="protein sequence ID" value="KAA8897570.1"/>
    <property type="molecule type" value="Genomic_DNA"/>
</dbReference>
<comment type="cofactor">
    <cofactor evidence="1 8">
        <name>heme</name>
        <dbReference type="ChEBI" id="CHEBI:30413"/>
    </cofactor>
</comment>
<evidence type="ECO:0000256" key="10">
    <source>
        <dbReference type="SAM" id="Phobius"/>
    </source>
</evidence>
<dbReference type="Proteomes" id="UP000449547">
    <property type="component" value="Unassembled WGS sequence"/>
</dbReference>
<dbReference type="OMA" id="FDRHAQD"/>
<evidence type="ECO:0000313" key="11">
    <source>
        <dbReference type="EMBL" id="KAA8897570.1"/>
    </source>
</evidence>
<evidence type="ECO:0000256" key="3">
    <source>
        <dbReference type="ARBA" id="ARBA00022617"/>
    </source>
</evidence>
<evidence type="ECO:0000256" key="2">
    <source>
        <dbReference type="ARBA" id="ARBA00010617"/>
    </source>
</evidence>
<dbReference type="Gene3D" id="1.10.630.10">
    <property type="entry name" value="Cytochrome P450"/>
    <property type="match status" value="1"/>
</dbReference>
<feature type="transmembrane region" description="Helical" evidence="10">
    <location>
        <begin position="6"/>
        <end position="24"/>
    </location>
</feature>
<evidence type="ECO:0000313" key="12">
    <source>
        <dbReference type="Proteomes" id="UP000449547"/>
    </source>
</evidence>
<dbReference type="OrthoDB" id="1470350at2759"/>
<dbReference type="InterPro" id="IPR036396">
    <property type="entry name" value="Cyt_P450_sf"/>
</dbReference>
<dbReference type="PANTHER" id="PTHR24287">
    <property type="entry name" value="P450, PUTATIVE (EUROFUNG)-RELATED"/>
    <property type="match status" value="1"/>
</dbReference>
<dbReference type="InterPro" id="IPR002974">
    <property type="entry name" value="Cyt_P450_E_CYP52_ascomycetes"/>
</dbReference>
<dbReference type="GeneID" id="54783820"/>
<reference evidence="11 12" key="1">
    <citation type="submission" date="2019-07" db="EMBL/GenBank/DDBJ databases">
        <title>Genome assembly of two rare yeast pathogens: Diutina rugosa and Trichomonascus ciferrii.</title>
        <authorList>
            <person name="Mixao V."/>
            <person name="Saus E."/>
            <person name="Hansen A."/>
            <person name="Lass-Flor C."/>
            <person name="Gabaldon T."/>
        </authorList>
    </citation>
    <scope>NUCLEOTIDE SEQUENCE [LARGE SCALE GENOMIC DNA]</scope>
    <source>
        <strain evidence="11 12">CBS 613</strain>
    </source>
</reference>
<sequence length="516" mass="58382">MVSELLVEYWYVTLAALVAVYAVLQKLQKARLEKKLGAVPVTGTRTDHFFGFRAARAMLKKKKEGTMIQFVKEQFQESGHKTIAVRMAGNPMISTIDPENIKAVLATQFNDFSLGIRHAQFLPVLGDGIFTLDGNGWKHSRTMLRPQFAREQVAHVKSLEPHVQVLAKHIRNARGNSLDLQELFFRLTVDSATEFLFGESVESLRDSSVGYSQESDIPGKFEFAEAFNSAQVVLSTRAVVQQLYFLVKGPKFARDTKIVHEYTDHFVNKVLSLSPEQLEQESKGGYTFLYELAKQTRDPKVLRDQSLNILLAGRDTTAGLLSFLFFELARNPEIFNKLREEITQSFGLGDDAQVEEITFESMKKCEYLKACINETLRMYPSVPQNFRVATRDTTLPHGGGKDESQPVLVRKGQSIVYAVSAMHRDPDHYGKDADTYRPERWFEESTRKLGWAFLPFNGGPRICLGQQFALTEASYVTVRLLQMFSQLKSNDPEYPPKTATHLTMSLFNGCQVAFAE</sequence>
<dbReference type="Pfam" id="PF00067">
    <property type="entry name" value="p450"/>
    <property type="match status" value="1"/>
</dbReference>
<accession>A0A642UIL6</accession>
<dbReference type="CDD" id="cd11063">
    <property type="entry name" value="CYP52"/>
    <property type="match status" value="1"/>
</dbReference>
<keyword evidence="5 9" id="KW-0560">Oxidoreductase</keyword>
<evidence type="ECO:0000256" key="5">
    <source>
        <dbReference type="ARBA" id="ARBA00023002"/>
    </source>
</evidence>
<name>A0A642UIL6_DIURU</name>
<evidence type="ECO:0000256" key="9">
    <source>
        <dbReference type="RuleBase" id="RU000461"/>
    </source>
</evidence>
<dbReference type="PRINTS" id="PR00464">
    <property type="entry name" value="EP450II"/>
</dbReference>
<dbReference type="SUPFAM" id="SSF48264">
    <property type="entry name" value="Cytochrome P450"/>
    <property type="match status" value="1"/>
</dbReference>
<keyword evidence="10" id="KW-0812">Transmembrane</keyword>
<keyword evidence="3 8" id="KW-0349">Heme</keyword>
<dbReference type="InterPro" id="IPR002402">
    <property type="entry name" value="Cyt_P450_E_grp-II"/>
</dbReference>
<keyword evidence="12" id="KW-1185">Reference proteome</keyword>
<evidence type="ECO:0008006" key="13">
    <source>
        <dbReference type="Google" id="ProtNLM"/>
    </source>
</evidence>
<keyword evidence="4 8" id="KW-0479">Metal-binding</keyword>
<evidence type="ECO:0000256" key="4">
    <source>
        <dbReference type="ARBA" id="ARBA00022723"/>
    </source>
</evidence>
<dbReference type="InterPro" id="IPR047146">
    <property type="entry name" value="Cyt_P450_E_CYP52_fungi"/>
</dbReference>
<evidence type="ECO:0000256" key="6">
    <source>
        <dbReference type="ARBA" id="ARBA00023004"/>
    </source>
</evidence>
<dbReference type="GO" id="GO:0005506">
    <property type="term" value="F:iron ion binding"/>
    <property type="evidence" value="ECO:0007669"/>
    <property type="project" value="InterPro"/>
</dbReference>
<dbReference type="GO" id="GO:0016712">
    <property type="term" value="F:oxidoreductase activity, acting on paired donors, with incorporation or reduction of molecular oxygen, reduced flavin or flavoprotein as one donor, and incorporation of one atom of oxygen"/>
    <property type="evidence" value="ECO:0007669"/>
    <property type="project" value="InterPro"/>
</dbReference>
<keyword evidence="10" id="KW-0472">Membrane</keyword>
<dbReference type="AlphaFoldDB" id="A0A642UIL6"/>
<dbReference type="InterPro" id="IPR017972">
    <property type="entry name" value="Cyt_P450_CS"/>
</dbReference>
<protein>
    <recommendedName>
        <fullName evidence="13">Cytochrome P450</fullName>
    </recommendedName>
</protein>
<comment type="similarity">
    <text evidence="2 9">Belongs to the cytochrome P450 family.</text>
</comment>
<dbReference type="PANTHER" id="PTHR24287:SF1">
    <property type="entry name" value="P450, PUTATIVE (EUROFUNG)-RELATED"/>
    <property type="match status" value="1"/>
</dbReference>
<dbReference type="VEuPathDB" id="FungiDB:DIURU_005169"/>
<keyword evidence="6 8" id="KW-0408">Iron</keyword>
<dbReference type="PRINTS" id="PR01239">
    <property type="entry name" value="EP450IICYP52"/>
</dbReference>